<sequence>DDVIGFQDFHSIEMLLLEVYKAFMNTNITKIHFDHHKGIFDILSMLKNVADQFRYGNIR</sequence>
<dbReference type="VEuPathDB" id="FungiDB:BCV72DRAFT_200175"/>
<protein>
    <submittedName>
        <fullName evidence="1">Uncharacterized protein</fullName>
    </submittedName>
</protein>
<dbReference type="AlphaFoldDB" id="A0A1X0RDP3"/>
<dbReference type="EMBL" id="KV921868">
    <property type="protein sequence ID" value="ORE10150.1"/>
    <property type="molecule type" value="Genomic_DNA"/>
</dbReference>
<proteinExistence type="predicted"/>
<organism evidence="1">
    <name type="scientific">Rhizopus microsporus var. microsporus</name>
    <dbReference type="NCBI Taxonomy" id="86635"/>
    <lineage>
        <taxon>Eukaryota</taxon>
        <taxon>Fungi</taxon>
        <taxon>Fungi incertae sedis</taxon>
        <taxon>Mucoromycota</taxon>
        <taxon>Mucoromycotina</taxon>
        <taxon>Mucoromycetes</taxon>
        <taxon>Mucorales</taxon>
        <taxon>Mucorineae</taxon>
        <taxon>Rhizopodaceae</taxon>
        <taxon>Rhizopus</taxon>
    </lineage>
</organism>
<dbReference type="Proteomes" id="UP000242414">
    <property type="component" value="Unassembled WGS sequence"/>
</dbReference>
<evidence type="ECO:0000313" key="1">
    <source>
        <dbReference type="EMBL" id="ORE10150.1"/>
    </source>
</evidence>
<reference evidence="1" key="1">
    <citation type="journal article" date="2016" name="Proc. Natl. Acad. Sci. U.S.A.">
        <title>Lipid metabolic changes in an early divergent fungus govern the establishment of a mutualistic symbiosis with endobacteria.</title>
        <authorList>
            <person name="Lastovetsky O.A."/>
            <person name="Gaspar M.L."/>
            <person name="Mondo S.J."/>
            <person name="LaButti K.M."/>
            <person name="Sandor L."/>
            <person name="Grigoriev I.V."/>
            <person name="Henry S.A."/>
            <person name="Pawlowska T.E."/>
        </authorList>
    </citation>
    <scope>NUCLEOTIDE SEQUENCE [LARGE SCALE GENOMIC DNA]</scope>
    <source>
        <strain evidence="1">ATCC 52814</strain>
    </source>
</reference>
<name>A0A1X0RDP3_RHIZD</name>
<feature type="non-terminal residue" evidence="1">
    <location>
        <position position="1"/>
    </location>
</feature>
<gene>
    <name evidence="1" type="ORF">BCV72DRAFT_200175</name>
</gene>
<accession>A0A1X0RDP3</accession>